<evidence type="ECO:0000313" key="2">
    <source>
        <dbReference type="Proteomes" id="UP001150531"/>
    </source>
</evidence>
<comment type="caution">
    <text evidence="1">The sequence shown here is derived from an EMBL/GenBank/DDBJ whole genome shotgun (WGS) entry which is preliminary data.</text>
</comment>
<proteinExistence type="predicted"/>
<evidence type="ECO:0000313" key="1">
    <source>
        <dbReference type="EMBL" id="MDD1127790.1"/>
    </source>
</evidence>
<name>A0ABT5PVG8_9PSED</name>
<dbReference type="RefSeq" id="WP_273898275.1">
    <property type="nucleotide sequence ID" value="NZ_JAMDGS010000016.1"/>
</dbReference>
<accession>A0ABT5PVG8</accession>
<keyword evidence="2" id="KW-1185">Reference proteome</keyword>
<sequence length="305" mass="32838">MTDQLTLDLPISFYFESVEPIPIDEIVSSLLGLQKLASKVPLLVGNLCDVEYEIDLDSLKVAKIESGSLLEVLVLTLLFSSAVDRDKCIKWLNETKMGKYAKYGLGGLLLLLLASESITLYDTFKGKGAEGETPSIQANNNVLINIGSEATGASVVELRAAIDGALTGDRKKMVKAALDFVRPASGEGRGGLHAGEEATGVEFSHQAATDAPATPDFRVKDTNVAYTNTRLEIRALDRDKSDSGWRGALPQATGEKRLPLYFADGLDITKAVTLEAVQADVEVVMATDFNRGILIPKSITVTKIY</sequence>
<protein>
    <submittedName>
        <fullName evidence="1">Uncharacterized protein</fullName>
    </submittedName>
</protein>
<dbReference type="EMBL" id="JAMDGS010000016">
    <property type="protein sequence ID" value="MDD1127790.1"/>
    <property type="molecule type" value="Genomic_DNA"/>
</dbReference>
<organism evidence="1 2">
    <name type="scientific">Pseudomonas aphyarum</name>
    <dbReference type="NCBI Taxonomy" id="2942629"/>
    <lineage>
        <taxon>Bacteria</taxon>
        <taxon>Pseudomonadati</taxon>
        <taxon>Pseudomonadota</taxon>
        <taxon>Gammaproteobacteria</taxon>
        <taxon>Pseudomonadales</taxon>
        <taxon>Pseudomonadaceae</taxon>
        <taxon>Pseudomonas</taxon>
    </lineage>
</organism>
<reference evidence="1" key="1">
    <citation type="submission" date="2022-05" db="EMBL/GenBank/DDBJ databases">
        <title>Novel Pseudomonas spp. Isolated from a Rainbow Trout Aquaculture Facility.</title>
        <authorList>
            <person name="Testerman T."/>
            <person name="Graf J."/>
        </authorList>
    </citation>
    <scope>NUCLEOTIDE SEQUENCE</scope>
    <source>
        <strain evidence="1">ID386</strain>
    </source>
</reference>
<gene>
    <name evidence="1" type="ORF">M5G18_24585</name>
</gene>
<dbReference type="Proteomes" id="UP001150531">
    <property type="component" value="Unassembled WGS sequence"/>
</dbReference>